<feature type="compositionally biased region" description="Basic and acidic residues" evidence="1">
    <location>
        <begin position="274"/>
        <end position="283"/>
    </location>
</feature>
<dbReference type="PROSITE" id="PS50994">
    <property type="entry name" value="INTEGRASE"/>
    <property type="match status" value="1"/>
</dbReference>
<sequence length="461" mass="51826">MYLMSTRDETYEKFEQYYEQVKTHLNVRMKEQHNDNAKEILKLGGICSKKYGMEYSTSVKHTPEQNGVAERMIRTLSERMRCMLNHFPLPQEMWAEAAITATYNVNIVPNSTRDMEVPYAIWHRKMPAYSKLRGFGCAVLAYVDKVERWKMDAKAREAVFVGYSRDDKGYRLLDSKMGKSFYSHTPVFFEEKSGRLPQQKLSSPSPTASHAPTTEYLGVDKRVMQKLPSLMDTLSDPNGSRPGGTASETDDDLAGGAISMERGARSGGSKKRQEHGPHREPHRPQTNSAHTERGRASCGASEKAHVERERGRAVSDASGKKKRGRTTSGALQGRVFDQKRLHSSNAEEATNPQVSAGSAERTTSKKEKRGLVELQPHGDAEVSRANGNSNESSPPERTGKEASTVTRSGRISKPPHWFGDFIHLAYIATNPKRHNQLASTVWEKAREELQYDMAKVKAFDW</sequence>
<dbReference type="InterPro" id="IPR057670">
    <property type="entry name" value="SH3_retrovirus"/>
</dbReference>
<accession>A0A9W6WJD0</accession>
<dbReference type="AlphaFoldDB" id="A0A9W6WJD0"/>
<gene>
    <name evidence="3" type="ORF">Pfra01_000042100</name>
</gene>
<evidence type="ECO:0000313" key="3">
    <source>
        <dbReference type="EMBL" id="GMF15428.1"/>
    </source>
</evidence>
<feature type="compositionally biased region" description="Polar residues" evidence="1">
    <location>
        <begin position="385"/>
        <end position="409"/>
    </location>
</feature>
<dbReference type="PANTHER" id="PTHR42648">
    <property type="entry name" value="TRANSPOSASE, PUTATIVE-RELATED"/>
    <property type="match status" value="1"/>
</dbReference>
<dbReference type="InterPro" id="IPR039537">
    <property type="entry name" value="Retrotran_Ty1/copia-like"/>
</dbReference>
<dbReference type="GO" id="GO:0003676">
    <property type="term" value="F:nucleic acid binding"/>
    <property type="evidence" value="ECO:0007669"/>
    <property type="project" value="InterPro"/>
</dbReference>
<dbReference type="EMBL" id="BSXT01000035">
    <property type="protein sequence ID" value="GMF15428.1"/>
    <property type="molecule type" value="Genomic_DNA"/>
</dbReference>
<dbReference type="SUPFAM" id="SSF53098">
    <property type="entry name" value="Ribonuclease H-like"/>
    <property type="match status" value="1"/>
</dbReference>
<dbReference type="InterPro" id="IPR001584">
    <property type="entry name" value="Integrase_cat-core"/>
</dbReference>
<dbReference type="OrthoDB" id="1305974at2759"/>
<dbReference type="GO" id="GO:0015074">
    <property type="term" value="P:DNA integration"/>
    <property type="evidence" value="ECO:0007669"/>
    <property type="project" value="InterPro"/>
</dbReference>
<organism evidence="3 4">
    <name type="scientific">Phytophthora fragariaefolia</name>
    <dbReference type="NCBI Taxonomy" id="1490495"/>
    <lineage>
        <taxon>Eukaryota</taxon>
        <taxon>Sar</taxon>
        <taxon>Stramenopiles</taxon>
        <taxon>Oomycota</taxon>
        <taxon>Peronosporomycetes</taxon>
        <taxon>Peronosporales</taxon>
        <taxon>Peronosporaceae</taxon>
        <taxon>Phytophthora</taxon>
    </lineage>
</organism>
<dbReference type="Gene3D" id="3.30.420.10">
    <property type="entry name" value="Ribonuclease H-like superfamily/Ribonuclease H"/>
    <property type="match status" value="1"/>
</dbReference>
<feature type="compositionally biased region" description="Basic and acidic residues" evidence="1">
    <location>
        <begin position="302"/>
        <end position="313"/>
    </location>
</feature>
<feature type="compositionally biased region" description="Polar residues" evidence="1">
    <location>
        <begin position="343"/>
        <end position="356"/>
    </location>
</feature>
<feature type="domain" description="Integrase catalytic" evidence="2">
    <location>
        <begin position="1"/>
        <end position="126"/>
    </location>
</feature>
<dbReference type="Pfam" id="PF25597">
    <property type="entry name" value="SH3_retrovirus"/>
    <property type="match status" value="1"/>
</dbReference>
<proteinExistence type="predicted"/>
<dbReference type="Proteomes" id="UP001165121">
    <property type="component" value="Unassembled WGS sequence"/>
</dbReference>
<dbReference type="InterPro" id="IPR012337">
    <property type="entry name" value="RNaseH-like_sf"/>
</dbReference>
<dbReference type="PANTHER" id="PTHR42648:SF28">
    <property type="entry name" value="TRANSPOSON-ENCODED PROTEIN WITH RIBONUCLEASE H-LIKE AND RETROVIRUS ZINC FINGER-LIKE DOMAINS"/>
    <property type="match status" value="1"/>
</dbReference>
<keyword evidence="4" id="KW-1185">Reference proteome</keyword>
<evidence type="ECO:0000256" key="1">
    <source>
        <dbReference type="SAM" id="MobiDB-lite"/>
    </source>
</evidence>
<feature type="region of interest" description="Disordered" evidence="1">
    <location>
        <begin position="193"/>
        <end position="413"/>
    </location>
</feature>
<reference evidence="3" key="1">
    <citation type="submission" date="2023-04" db="EMBL/GenBank/DDBJ databases">
        <title>Phytophthora fragariaefolia NBRC 109709.</title>
        <authorList>
            <person name="Ichikawa N."/>
            <person name="Sato H."/>
            <person name="Tonouchi N."/>
        </authorList>
    </citation>
    <scope>NUCLEOTIDE SEQUENCE</scope>
    <source>
        <strain evidence="3">NBRC 109709</strain>
    </source>
</reference>
<protein>
    <submittedName>
        <fullName evidence="3">Unnamed protein product</fullName>
    </submittedName>
</protein>
<dbReference type="InterPro" id="IPR036397">
    <property type="entry name" value="RNaseH_sf"/>
</dbReference>
<name>A0A9W6WJD0_9STRA</name>
<evidence type="ECO:0000313" key="4">
    <source>
        <dbReference type="Proteomes" id="UP001165121"/>
    </source>
</evidence>
<feature type="compositionally biased region" description="Low complexity" evidence="1">
    <location>
        <begin position="202"/>
        <end position="214"/>
    </location>
</feature>
<comment type="caution">
    <text evidence="3">The sequence shown here is derived from an EMBL/GenBank/DDBJ whole genome shotgun (WGS) entry which is preliminary data.</text>
</comment>
<evidence type="ECO:0000259" key="2">
    <source>
        <dbReference type="PROSITE" id="PS50994"/>
    </source>
</evidence>
<feature type="compositionally biased region" description="Basic and acidic residues" evidence="1">
    <location>
        <begin position="362"/>
        <end position="382"/>
    </location>
</feature>